<organism evidence="6 7">
    <name type="scientific">Panthera tigris altaica</name>
    <name type="common">Siberian tiger</name>
    <dbReference type="NCBI Taxonomy" id="74533"/>
    <lineage>
        <taxon>Eukaryota</taxon>
        <taxon>Metazoa</taxon>
        <taxon>Chordata</taxon>
        <taxon>Craniata</taxon>
        <taxon>Vertebrata</taxon>
        <taxon>Euteleostomi</taxon>
        <taxon>Mammalia</taxon>
        <taxon>Eutheria</taxon>
        <taxon>Laurasiatheria</taxon>
        <taxon>Carnivora</taxon>
        <taxon>Feliformia</taxon>
        <taxon>Felidae</taxon>
        <taxon>Pantherinae</taxon>
        <taxon>Panthera</taxon>
    </lineage>
</organism>
<dbReference type="PANTHER" id="PTHR24141:SF1">
    <property type="entry name" value="2-5A-DEPENDENT RIBONUCLEASE"/>
    <property type="match status" value="1"/>
</dbReference>
<protein>
    <submittedName>
        <fullName evidence="6">Ribonuclease L</fullName>
    </submittedName>
</protein>
<evidence type="ECO:0000313" key="6">
    <source>
        <dbReference type="Ensembl" id="ENSPTIP00000019161.1"/>
    </source>
</evidence>
<proteinExistence type="predicted"/>
<dbReference type="Proteomes" id="UP000675900">
    <property type="component" value="Unassembled WGS sequence"/>
</dbReference>
<feature type="repeat" description="ANK" evidence="3">
    <location>
        <begin position="200"/>
        <end position="236"/>
    </location>
</feature>
<feature type="compositionally biased region" description="Basic and acidic residues" evidence="4">
    <location>
        <begin position="1"/>
        <end position="10"/>
    </location>
</feature>
<dbReference type="Ensembl" id="ENSPTIT00000023462.1">
    <property type="protein sequence ID" value="ENSPTIP00000019161.1"/>
    <property type="gene ID" value="ENSPTIG00000017036.1"/>
</dbReference>
<accession>A0A8C9KA43</accession>
<dbReference type="FunFam" id="1.25.40.20:FF:000231">
    <property type="entry name" value="2-5A-dependent ribonuclease"/>
    <property type="match status" value="1"/>
</dbReference>
<dbReference type="AlphaFoldDB" id="A0A8C9KA43"/>
<feature type="repeat" description="ANK" evidence="3">
    <location>
        <begin position="237"/>
        <end position="259"/>
    </location>
</feature>
<dbReference type="InterPro" id="IPR011009">
    <property type="entry name" value="Kinase-like_dom_sf"/>
</dbReference>
<reference evidence="6" key="2">
    <citation type="submission" date="2025-09" db="UniProtKB">
        <authorList>
            <consortium name="Ensembl"/>
        </authorList>
    </citation>
    <scope>IDENTIFICATION</scope>
</reference>
<dbReference type="PROSITE" id="PS50011">
    <property type="entry name" value="PROTEIN_KINASE_DOM"/>
    <property type="match status" value="1"/>
</dbReference>
<dbReference type="Gene3D" id="1.10.510.10">
    <property type="entry name" value="Transferase(Phosphotransferase) domain 1"/>
    <property type="match status" value="1"/>
</dbReference>
<feature type="repeat" description="ANK" evidence="3">
    <location>
        <begin position="166"/>
        <end position="199"/>
    </location>
</feature>
<feature type="repeat" description="ANK" evidence="3">
    <location>
        <begin position="90"/>
        <end position="122"/>
    </location>
</feature>
<evidence type="ECO:0000256" key="4">
    <source>
        <dbReference type="SAM" id="MobiDB-lite"/>
    </source>
</evidence>
<dbReference type="SUPFAM" id="SSF56112">
    <property type="entry name" value="Protein kinase-like (PK-like)"/>
    <property type="match status" value="1"/>
</dbReference>
<feature type="repeat" description="ANK" evidence="3">
    <location>
        <begin position="271"/>
        <end position="303"/>
    </location>
</feature>
<keyword evidence="2 3" id="KW-0040">ANK repeat</keyword>
<dbReference type="GO" id="GO:0004672">
    <property type="term" value="F:protein kinase activity"/>
    <property type="evidence" value="ECO:0007669"/>
    <property type="project" value="InterPro"/>
</dbReference>
<dbReference type="GeneTree" id="ENSGT00940000161114"/>
<evidence type="ECO:0000256" key="1">
    <source>
        <dbReference type="ARBA" id="ARBA00022737"/>
    </source>
</evidence>
<dbReference type="Pfam" id="PF12796">
    <property type="entry name" value="Ank_2"/>
    <property type="match status" value="2"/>
</dbReference>
<dbReference type="GO" id="GO:0006396">
    <property type="term" value="P:RNA processing"/>
    <property type="evidence" value="ECO:0007669"/>
    <property type="project" value="TreeGrafter"/>
</dbReference>
<gene>
    <name evidence="6" type="primary">RNASEL</name>
</gene>
<dbReference type="SMART" id="SM00248">
    <property type="entry name" value="ANK"/>
    <property type="match status" value="8"/>
</dbReference>
<dbReference type="Gene3D" id="1.25.40.20">
    <property type="entry name" value="Ankyrin repeat-containing domain"/>
    <property type="match status" value="1"/>
</dbReference>
<keyword evidence="1" id="KW-0677">Repeat</keyword>
<dbReference type="InterPro" id="IPR002110">
    <property type="entry name" value="Ankyrin_rpt"/>
</dbReference>
<name>A0A8C9KA43_PANTA</name>
<dbReference type="GO" id="GO:0003723">
    <property type="term" value="F:RNA binding"/>
    <property type="evidence" value="ECO:0007669"/>
    <property type="project" value="TreeGrafter"/>
</dbReference>
<evidence type="ECO:0000256" key="2">
    <source>
        <dbReference type="ARBA" id="ARBA00023043"/>
    </source>
</evidence>
<dbReference type="SMART" id="SM00220">
    <property type="entry name" value="S_TKc"/>
    <property type="match status" value="1"/>
</dbReference>
<keyword evidence="7" id="KW-1185">Reference proteome</keyword>
<dbReference type="SUPFAM" id="SSF48403">
    <property type="entry name" value="Ankyrin repeat"/>
    <property type="match status" value="1"/>
</dbReference>
<feature type="region of interest" description="Disordered" evidence="4">
    <location>
        <begin position="1"/>
        <end position="25"/>
    </location>
</feature>
<dbReference type="GO" id="GO:0045071">
    <property type="term" value="P:negative regulation of viral genome replication"/>
    <property type="evidence" value="ECO:0007669"/>
    <property type="project" value="TreeGrafter"/>
</dbReference>
<dbReference type="GO" id="GO:0051607">
    <property type="term" value="P:defense response to virus"/>
    <property type="evidence" value="ECO:0007669"/>
    <property type="project" value="TreeGrafter"/>
</dbReference>
<evidence type="ECO:0000256" key="3">
    <source>
        <dbReference type="PROSITE-ProRule" id="PRU00023"/>
    </source>
</evidence>
<feature type="repeat" description="ANK" evidence="3">
    <location>
        <begin position="123"/>
        <end position="155"/>
    </location>
</feature>
<evidence type="ECO:0000259" key="5">
    <source>
        <dbReference type="PROSITE" id="PS50011"/>
    </source>
</evidence>
<dbReference type="PRINTS" id="PR01415">
    <property type="entry name" value="ANKYRIN"/>
</dbReference>
<dbReference type="GO" id="GO:0004540">
    <property type="term" value="F:RNA nuclease activity"/>
    <property type="evidence" value="ECO:0007669"/>
    <property type="project" value="TreeGrafter"/>
</dbReference>
<dbReference type="PANTHER" id="PTHR24141">
    <property type="entry name" value="2-5A-DEPENDENT RIBONUCLEASE"/>
    <property type="match status" value="1"/>
</dbReference>
<dbReference type="Pfam" id="PF00069">
    <property type="entry name" value="Pkinase"/>
    <property type="match status" value="1"/>
</dbReference>
<dbReference type="Pfam" id="PF00023">
    <property type="entry name" value="Ank"/>
    <property type="match status" value="1"/>
</dbReference>
<dbReference type="InterPro" id="IPR000719">
    <property type="entry name" value="Prot_kinase_dom"/>
</dbReference>
<dbReference type="Gene3D" id="1.20.1440.180">
    <property type="entry name" value="KEN domain"/>
    <property type="match status" value="1"/>
</dbReference>
<dbReference type="InterPro" id="IPR038357">
    <property type="entry name" value="KEN_sf"/>
</dbReference>
<dbReference type="InterPro" id="IPR036770">
    <property type="entry name" value="Ankyrin_rpt-contain_sf"/>
</dbReference>
<feature type="repeat" description="ANK" evidence="3">
    <location>
        <begin position="57"/>
        <end position="89"/>
    </location>
</feature>
<dbReference type="Pfam" id="PF13857">
    <property type="entry name" value="Ank_5"/>
    <property type="match status" value="1"/>
</dbReference>
<reference evidence="6" key="1">
    <citation type="submission" date="2025-08" db="UniProtKB">
        <authorList>
            <consortium name="Ensembl"/>
        </authorList>
    </citation>
    <scope>IDENTIFICATION</scope>
</reference>
<dbReference type="GO" id="GO:0005524">
    <property type="term" value="F:ATP binding"/>
    <property type="evidence" value="ECO:0007669"/>
    <property type="project" value="InterPro"/>
</dbReference>
<dbReference type="PROSITE" id="PS50297">
    <property type="entry name" value="ANK_REP_REGION"/>
    <property type="match status" value="6"/>
</dbReference>
<dbReference type="PROSITE" id="PS50088">
    <property type="entry name" value="ANK_REPEAT"/>
    <property type="match status" value="7"/>
</dbReference>
<sequence length="645" mass="72529">MESKSHDNLQERPTPSSKGRASVEDNQLIKAVEKEDIKLVQQLLEGGADVNFQEKEWGWSPLHNAVQSGQEDMLHLLFRYGANPCLRKKNEATPFIIAGIGGKVKVLELLLSKGAEVNEYDANGFTAFMEAAVNGKVEALRFLYKSGAKVNLSRRTKEDQKRLRKGGATALMDAAENGHVDALKVLLDEMGADVKARDNMGRNALIYALRNSDDRKVEVLTRLLLDHGADVNVRGEKGKTPLILAVEKKHLGLVQMLLEQEHIEINDTDSEGNTALLLAVQLKLAEIAQLLCEKGASTDCGDLVMIARRNYDSSLAKFLLLHGPQSSRWGEALEHLHRIYRPVIGKLKIFIDEEYKIADTSEGGVYLGFYEGQEVAVKRFYEGSTHGQKEVSCLQSSRANSDLVTFYGSESHKDCLYVCLALCEQTLEEHLDEHRGEAVGNEEDEFARHVLFSVFKAVEELHLLCGYTHQDLHPRNILIDSKNAVCLADFDKSIKWGGEPQEIKTDLEALGLLVLYVVKKGDIPFETLKTKSNEEVIQLSPDEETCNLIHHLFNPGENVKEHLSGLLGHPFFWSWENRYRTLRDVGNESDIKMRKCNSRIVQLLQLEMSECSRSFAQWTSKAITSLLWVGTLRHRQILFPKAQSQ</sequence>
<evidence type="ECO:0000313" key="7">
    <source>
        <dbReference type="Proteomes" id="UP000675900"/>
    </source>
</evidence>
<feature type="domain" description="Protein kinase" evidence="5">
    <location>
        <begin position="351"/>
        <end position="572"/>
    </location>
</feature>